<dbReference type="eggNOG" id="arCOG01534">
    <property type="taxonomic scope" value="Archaea"/>
</dbReference>
<feature type="compositionally biased region" description="Acidic residues" evidence="6">
    <location>
        <begin position="1398"/>
        <end position="1437"/>
    </location>
</feature>
<dbReference type="Pfam" id="PF00496">
    <property type="entry name" value="SBP_bac_5"/>
    <property type="match status" value="1"/>
</dbReference>
<dbReference type="STRING" id="439481.Aboo_0794"/>
<evidence type="ECO:0000256" key="4">
    <source>
        <dbReference type="ARBA" id="ARBA00022729"/>
    </source>
</evidence>
<dbReference type="Gene3D" id="3.90.76.10">
    <property type="entry name" value="Dipeptide-binding Protein, Domain 1"/>
    <property type="match status" value="1"/>
</dbReference>
<dbReference type="eggNOG" id="arCOG00385">
    <property type="taxonomic scope" value="Archaea"/>
</dbReference>
<dbReference type="PANTHER" id="PTHR30290:SF9">
    <property type="entry name" value="OLIGOPEPTIDE-BINDING PROTEIN APPA"/>
    <property type="match status" value="1"/>
</dbReference>
<dbReference type="HOGENOM" id="CLU_252059_0_0_2"/>
<dbReference type="InterPro" id="IPR003344">
    <property type="entry name" value="Big_1_dom"/>
</dbReference>
<evidence type="ECO:0000256" key="5">
    <source>
        <dbReference type="SAM" id="Coils"/>
    </source>
</evidence>
<evidence type="ECO:0000256" key="7">
    <source>
        <dbReference type="SAM" id="Phobius"/>
    </source>
</evidence>
<keyword evidence="7" id="KW-1133">Transmembrane helix</keyword>
<dbReference type="SMART" id="SM00634">
    <property type="entry name" value="BID_1"/>
    <property type="match status" value="2"/>
</dbReference>
<evidence type="ECO:0000256" key="1">
    <source>
        <dbReference type="ARBA" id="ARBA00005695"/>
    </source>
</evidence>
<feature type="domain" description="Big-1" evidence="8">
    <location>
        <begin position="829"/>
        <end position="930"/>
    </location>
</feature>
<dbReference type="SUPFAM" id="SSF53850">
    <property type="entry name" value="Periplasmic binding protein-like II"/>
    <property type="match status" value="1"/>
</dbReference>
<dbReference type="InterPro" id="IPR013783">
    <property type="entry name" value="Ig-like_fold"/>
</dbReference>
<protein>
    <submittedName>
        <fullName evidence="9">Extracellular solute-binding protein family 5</fullName>
    </submittedName>
</protein>
<dbReference type="GO" id="GO:0015833">
    <property type="term" value="P:peptide transport"/>
    <property type="evidence" value="ECO:0007669"/>
    <property type="project" value="TreeGrafter"/>
</dbReference>
<keyword evidence="7" id="KW-0812">Transmembrane</keyword>
<evidence type="ECO:0000313" key="9">
    <source>
        <dbReference type="EMBL" id="ADD08603.1"/>
    </source>
</evidence>
<dbReference type="Gene3D" id="2.60.40.10">
    <property type="entry name" value="Immunoglobulins"/>
    <property type="match status" value="3"/>
</dbReference>
<accession>B5IAN6</accession>
<keyword evidence="7" id="KW-0472">Membrane</keyword>
<dbReference type="RefSeq" id="WP_008082047.1">
    <property type="nucleotide sequence ID" value="NC_013926.1"/>
</dbReference>
<sequence>MNERSMKKILLVTLVLAAMVLSGFSVMSGNAAAAAPKVSAANNGNLVVAFQNDISNLNIFDPTTNTVWKADALGWAFESLYSYTPDLIPYPNLALSATPDASGLNVTVQLRHNVTFQDGQPMTAEDVVFSYQTLYWDSLYKTTLQCLYWPTPKWPLWNGNGTSHIGVVATGKYTVVFHLYQPYPLFYQVTLGNTIIPEHIWVKHLVSAGTGDSDDMTIDTSWNAPGATIGTGPFKFVEWKPGNYVKIEVYKNYWGKGLSTPWRGKNWPWYPEYVRTITFRIYNTLDTAVLALKRGEVQFIDWSLPPGYYNQLKTDPNIGATIVNDQGFFYLAFNMRKEPMSDLAFRTAVAHCINKDYIVTTLMQGYGTKGTVPISITSGAYVNTSAIPPGFDLNAAQQVLDQAGYKVGSDGWRHAPDGSPIKETILTPPKDYDPIRAEAGIMIQANLQKVKLNIQSIPTNFDTIVSKAFVQVQFDMYILGWGVGAFPETYLEDFFASWNAAPVGDNTPGYHNPKVDKLLIEIRTDMNTQDRINKIKEIEGILVHDLPYDVLYYRKNIMAYRQDMWQGWVAAYGTIWNGFSLGVLHPPTSGGGGGGGGGGHHPGPITNVTGSGLVGAVGHLYTPNIAYAGHSINGVFYLTDQNGIPIPNAKVSIYASNGVWANGTTGSSGGLAFNVPLKFEDYGKVNITYSYSVKIGGHVYNGSGTNSVTVYLPKNVAKLKLSIDKPILTPGASATITAKVTDIYAHPLAGVNVTILSEETSGSITPGYGITNSDGIATFHYTAPTMVTNINPVDIVKAQIKVNNTILTNLQTATLFVPIQSHGSSWYKVQITHVSSYGITAGQSTQVTVKVVNINGNPVANHKVYMAAYYSNATDPNWYGQQLVPAWGITMDSNEKTTDSNGEATFTITANENANIPVILKAYTQDTYMAYDTVQIYVGNNTGFDPYIGPWTGLYAMDMQLNKVTAGVGQQVQVTMTVYNAATGAPLPNATVFMAVFGTDYGFGADWANNVGTYVWWAGQSVIWGTTDANGQFSYTLNTSALRADQPIYVSGWMDAYGYGANAIWTGLGFDFPYLFGVKDGFILQRAPIMGISNIMVNEFYLSNSLWTTMMTLKVVDINGPLANVTVSADWTLGNYENNINVTTNAQGIAQFNITIEPTTADSIVSVSIMLSSPDHAMNLNYEYYIPFLSGASQLSKIQTFDCVKILTESSNVGLVPYEGKATIRLHLIGGLLGTPISGEQVHLYVPAGTLDNSSVFTDENGTAVFTYNAPDVLTPKHYVFVATTPEGGIYFFGVEVAGKYNNTLEWANEINSLNQKIADQSSQIQDLQNKYNNLNTEYKNLQDKYNSLQTNYTNLGKQKDNAVTMQYVWLSLFIIMIIIAIVMYYAGKKSGAKSAPSEEESTEEEIEEEEEPTEEIEEETEEGSEEETSEEENTEE</sequence>
<dbReference type="Gene3D" id="3.10.105.10">
    <property type="entry name" value="Dipeptide-binding Protein, Domain 3"/>
    <property type="match status" value="1"/>
</dbReference>
<feature type="transmembrane region" description="Helical" evidence="7">
    <location>
        <begin position="1368"/>
        <end position="1387"/>
    </location>
</feature>
<organism evidence="9 10">
    <name type="scientific">Aciduliprofundum boonei (strain DSM 19572 / T469)</name>
    <dbReference type="NCBI Taxonomy" id="439481"/>
    <lineage>
        <taxon>Archaea</taxon>
        <taxon>Methanobacteriati</taxon>
        <taxon>Thermoplasmatota</taxon>
        <taxon>DHVE2 group</taxon>
        <taxon>Candidatus Aciduliprofundum</taxon>
    </lineage>
</organism>
<evidence type="ECO:0000313" key="10">
    <source>
        <dbReference type="Proteomes" id="UP000001400"/>
    </source>
</evidence>
<feature type="region of interest" description="Disordered" evidence="6">
    <location>
        <begin position="1392"/>
        <end position="1437"/>
    </location>
</feature>
<dbReference type="InterPro" id="IPR039424">
    <property type="entry name" value="SBP_5"/>
</dbReference>
<evidence type="ECO:0000256" key="6">
    <source>
        <dbReference type="SAM" id="MobiDB-lite"/>
    </source>
</evidence>
<dbReference type="GeneID" id="8827744"/>
<dbReference type="Gene3D" id="3.40.190.10">
    <property type="entry name" value="Periplasmic binding protein-like II"/>
    <property type="match status" value="1"/>
</dbReference>
<dbReference type="PANTHER" id="PTHR30290">
    <property type="entry name" value="PERIPLASMIC BINDING COMPONENT OF ABC TRANSPORTER"/>
    <property type="match status" value="1"/>
</dbReference>
<feature type="coiled-coil region" evidence="5">
    <location>
        <begin position="1311"/>
        <end position="1359"/>
    </location>
</feature>
<evidence type="ECO:0000256" key="2">
    <source>
        <dbReference type="ARBA" id="ARBA00010116"/>
    </source>
</evidence>
<dbReference type="KEGG" id="abi:Aboo_0794"/>
<dbReference type="Proteomes" id="UP000001400">
    <property type="component" value="Chromosome"/>
</dbReference>
<gene>
    <name evidence="9" type="ordered locus">Aboo_0794</name>
</gene>
<reference evidence="9" key="1">
    <citation type="submission" date="2010-02" db="EMBL/GenBank/DDBJ databases">
        <title>Complete sequence of Aciduliprofundum boonei T469.</title>
        <authorList>
            <consortium name="US DOE Joint Genome Institute"/>
            <person name="Lucas S."/>
            <person name="Copeland A."/>
            <person name="Lapidus A."/>
            <person name="Cheng J.-F."/>
            <person name="Bruce D."/>
            <person name="Goodwin L."/>
            <person name="Pitluck S."/>
            <person name="Saunders E."/>
            <person name="Detter J.C."/>
            <person name="Han C."/>
            <person name="Tapia R."/>
            <person name="Land M."/>
            <person name="Hauser L."/>
            <person name="Kyrpides N."/>
            <person name="Mikhailova N."/>
            <person name="Flores G."/>
            <person name="Reysenbach A.-L."/>
            <person name="Woyke T."/>
        </authorList>
    </citation>
    <scope>NUCLEOTIDE SEQUENCE</scope>
    <source>
        <strain evidence="9">T469</strain>
    </source>
</reference>
<feature type="domain" description="Big-1" evidence="8">
    <location>
        <begin position="717"/>
        <end position="810"/>
    </location>
</feature>
<dbReference type="GO" id="GO:1904680">
    <property type="term" value="F:peptide transmembrane transporter activity"/>
    <property type="evidence" value="ECO:0007669"/>
    <property type="project" value="TreeGrafter"/>
</dbReference>
<evidence type="ECO:0000259" key="8">
    <source>
        <dbReference type="SMART" id="SM00634"/>
    </source>
</evidence>
<dbReference type="InterPro" id="IPR008964">
    <property type="entry name" value="Invasin/intimin_cell_adhesion"/>
</dbReference>
<evidence type="ECO:0000256" key="3">
    <source>
        <dbReference type="ARBA" id="ARBA00022448"/>
    </source>
</evidence>
<dbReference type="EMBL" id="CP001941">
    <property type="protein sequence ID" value="ADD08603.1"/>
    <property type="molecule type" value="Genomic_DNA"/>
</dbReference>
<keyword evidence="10" id="KW-1185">Reference proteome</keyword>
<proteinExistence type="inferred from homology"/>
<name>B5IAN6_ACIB4</name>
<dbReference type="OrthoDB" id="37176at2157"/>
<keyword evidence="5" id="KW-0175">Coiled coil</keyword>
<dbReference type="CDD" id="cd00995">
    <property type="entry name" value="PBP2_NikA_DppA_OppA_like"/>
    <property type="match status" value="1"/>
</dbReference>
<keyword evidence="4" id="KW-0732">Signal</keyword>
<dbReference type="InterPro" id="IPR000914">
    <property type="entry name" value="SBP_5_dom"/>
</dbReference>
<dbReference type="SUPFAM" id="SSF49373">
    <property type="entry name" value="Invasin/intimin cell-adhesion fragments"/>
    <property type="match status" value="3"/>
</dbReference>
<comment type="similarity">
    <text evidence="1">Belongs to the bacterial solute-binding protein 5 family.</text>
</comment>
<dbReference type="eggNOG" id="arCOG02488">
    <property type="taxonomic scope" value="Archaea"/>
</dbReference>
<keyword evidence="3" id="KW-0813">Transport</keyword>
<comment type="similarity">
    <text evidence="2">Belongs to the intimin/invasin family.</text>
</comment>